<dbReference type="RefSeq" id="WP_092508738.1">
    <property type="nucleotide sequence ID" value="NZ_CAWNQB010000012.1"/>
</dbReference>
<dbReference type="GO" id="GO:0032259">
    <property type="term" value="P:methylation"/>
    <property type="evidence" value="ECO:0007669"/>
    <property type="project" value="UniProtKB-KW"/>
</dbReference>
<dbReference type="AlphaFoldDB" id="A0A1I3M0X3"/>
<evidence type="ECO:0000313" key="5">
    <source>
        <dbReference type="Proteomes" id="UP000224607"/>
    </source>
</evidence>
<reference evidence="2 5" key="3">
    <citation type="journal article" date="2017" name="Nat. Microbiol.">
        <title>Natural product diversity associated with the nematode symbionts Photorhabdus and Xenorhabdus.</title>
        <authorList>
            <person name="Tobias N.J."/>
            <person name="Wolff H."/>
            <person name="Djahanschiri B."/>
            <person name="Grundmann F."/>
            <person name="Kronenwerth M."/>
            <person name="Shi Y.M."/>
            <person name="Simonyi S."/>
            <person name="Grun P."/>
            <person name="Shapiro-Ilan D."/>
            <person name="Pidot S.J."/>
            <person name="Stinear T.P."/>
            <person name="Ebersberger I."/>
            <person name="Bode H.B."/>
        </authorList>
    </citation>
    <scope>NUCLEOTIDE SEQUENCE [LARGE SCALE GENOMIC DNA]</scope>
    <source>
        <strain evidence="2 5">DSM 17908</strain>
    </source>
</reference>
<dbReference type="EMBL" id="FORG01000004">
    <property type="protein sequence ID" value="SFI90608.1"/>
    <property type="molecule type" value="Genomic_DNA"/>
</dbReference>
<dbReference type="CDD" id="cd02440">
    <property type="entry name" value="AdoMet_MTases"/>
    <property type="match status" value="1"/>
</dbReference>
<name>A0A1I3M0X3_9GAMM</name>
<dbReference type="Pfam" id="PF13649">
    <property type="entry name" value="Methyltransf_25"/>
    <property type="match status" value="1"/>
</dbReference>
<evidence type="ECO:0000313" key="4">
    <source>
        <dbReference type="Proteomes" id="UP000198919"/>
    </source>
</evidence>
<dbReference type="PANTHER" id="PTHR43591">
    <property type="entry name" value="METHYLTRANSFERASE"/>
    <property type="match status" value="1"/>
</dbReference>
<dbReference type="SUPFAM" id="SSF53335">
    <property type="entry name" value="S-adenosyl-L-methionine-dependent methyltransferases"/>
    <property type="match status" value="1"/>
</dbReference>
<dbReference type="OrthoDB" id="9791837at2"/>
<evidence type="ECO:0000259" key="1">
    <source>
        <dbReference type="Pfam" id="PF13649"/>
    </source>
</evidence>
<feature type="domain" description="Methyltransferase" evidence="1">
    <location>
        <begin position="40"/>
        <end position="135"/>
    </location>
</feature>
<keyword evidence="3" id="KW-0830">Ubiquinone</keyword>
<dbReference type="Proteomes" id="UP000198919">
    <property type="component" value="Unassembled WGS sequence"/>
</dbReference>
<evidence type="ECO:0000313" key="3">
    <source>
        <dbReference type="EMBL" id="SFI90608.1"/>
    </source>
</evidence>
<keyword evidence="5" id="KW-1185">Reference proteome</keyword>
<organism evidence="3 4">
    <name type="scientific">Xenorhabdus mauleonii</name>
    <dbReference type="NCBI Taxonomy" id="351675"/>
    <lineage>
        <taxon>Bacteria</taxon>
        <taxon>Pseudomonadati</taxon>
        <taxon>Pseudomonadota</taxon>
        <taxon>Gammaproteobacteria</taxon>
        <taxon>Enterobacterales</taxon>
        <taxon>Morganellaceae</taxon>
        <taxon>Xenorhabdus</taxon>
    </lineage>
</organism>
<dbReference type="EMBL" id="NITY01000002">
    <property type="protein sequence ID" value="PHM45365.1"/>
    <property type="molecule type" value="Genomic_DNA"/>
</dbReference>
<dbReference type="InterPro" id="IPR041698">
    <property type="entry name" value="Methyltransf_25"/>
</dbReference>
<proteinExistence type="predicted"/>
<dbReference type="STRING" id="351675.SAMN05421680_104132"/>
<keyword evidence="3" id="KW-0808">Transferase</keyword>
<accession>A0A1I3M0X3</accession>
<reference evidence="3" key="2">
    <citation type="submission" date="2016-10" db="EMBL/GenBank/DDBJ databases">
        <authorList>
            <person name="de Groot N.N."/>
        </authorList>
    </citation>
    <scope>NUCLEOTIDE SEQUENCE [LARGE SCALE GENOMIC DNA]</scope>
    <source>
        <strain evidence="3">DSM 17908</strain>
    </source>
</reference>
<keyword evidence="3" id="KW-0489">Methyltransferase</keyword>
<evidence type="ECO:0000313" key="2">
    <source>
        <dbReference type="EMBL" id="PHM45365.1"/>
    </source>
</evidence>
<dbReference type="InterPro" id="IPR029063">
    <property type="entry name" value="SAM-dependent_MTases_sf"/>
</dbReference>
<sequence length="249" mass="28274">MMIDRLYQDSNLAQFYDFDNDEWTPDDDYYLELASKAHSILDIGCGTGTLTNKIALTYPDKVIFGNDIAGSMLDIAKSKPAGEQITWIKSDAKSLSLPQKFDLIILSGHAFQVFLTHQERVAVLKCIDEHLAEGGLCIFDSRNPVVKEWLTWTKEDSQRQFSHPTLGPVLAWNDFRINDNAVTYGTYYQTLNDKQVYQAFSTIAFPDFADIQQALAEANLIATKVLGNWQGDAYHEQAEEMIFIIRQDK</sequence>
<dbReference type="Gene3D" id="3.40.50.150">
    <property type="entry name" value="Vaccinia Virus protein VP39"/>
    <property type="match status" value="1"/>
</dbReference>
<dbReference type="GO" id="GO:0008168">
    <property type="term" value="F:methyltransferase activity"/>
    <property type="evidence" value="ECO:0007669"/>
    <property type="project" value="UniProtKB-KW"/>
</dbReference>
<protein>
    <submittedName>
        <fullName evidence="2">Ubiquinone biosynthesis methyltransferase UbiE</fullName>
    </submittedName>
    <submittedName>
        <fullName evidence="3">Ubiquinone/menaquinone biosynthesis C-methylase UbiE</fullName>
    </submittedName>
</protein>
<dbReference type="Proteomes" id="UP000224607">
    <property type="component" value="Unassembled WGS sequence"/>
</dbReference>
<gene>
    <name evidence="3" type="ORF">SAMN05421680_104132</name>
    <name evidence="2" type="ORF">Xmau_01015</name>
</gene>
<reference evidence="4" key="1">
    <citation type="submission" date="2016-10" db="EMBL/GenBank/DDBJ databases">
        <authorList>
            <person name="Varghese N."/>
            <person name="Submissions S."/>
        </authorList>
    </citation>
    <scope>NUCLEOTIDE SEQUENCE [LARGE SCALE GENOMIC DNA]</scope>
    <source>
        <strain evidence="4">DSM 17908</strain>
    </source>
</reference>